<dbReference type="CDD" id="cd00093">
    <property type="entry name" value="HTH_XRE"/>
    <property type="match status" value="1"/>
</dbReference>
<accession>A0A4U8VZG8</accession>
<reference evidence="2 3" key="1">
    <citation type="submission" date="2019-02" db="EMBL/GenBank/DDBJ databases">
        <authorList>
            <consortium name="Pathogen Informatics"/>
        </authorList>
    </citation>
    <scope>NUCLEOTIDE SEQUENCE [LARGE SCALE GENOMIC DNA]</scope>
    <source>
        <strain evidence="2 3">3012STDY6756504</strain>
    </source>
</reference>
<dbReference type="EMBL" id="LR215973">
    <property type="protein sequence ID" value="VFA97899.1"/>
    <property type="molecule type" value="Genomic_DNA"/>
</dbReference>
<organism evidence="2 3">
    <name type="scientific">Nocardia cyriacigeorgica</name>
    <dbReference type="NCBI Taxonomy" id="135487"/>
    <lineage>
        <taxon>Bacteria</taxon>
        <taxon>Bacillati</taxon>
        <taxon>Actinomycetota</taxon>
        <taxon>Actinomycetes</taxon>
        <taxon>Mycobacteriales</taxon>
        <taxon>Nocardiaceae</taxon>
        <taxon>Nocardia</taxon>
    </lineage>
</organism>
<sequence>MAAGSTLPQRAAGRELRRLRMRAGKSQTAAGKVIEVSPQTIGRMEDGLPTKLSRVYVNALCDEYEASAAERERLLTLAAEVEEAKKAGNGWWRSYPVAPKFDHYLGLEDAAQKITTFQLTLIHGLLQIAEYRRDMTWVANPIMPTEEVEQRVELAARRQAKLEQEGFEMNVILSEAALRHRVGGPLIMARQLRHLVEVETRPSISIRVVPLRADGHIGLQAGSFTLLEFPPLPSSRMIEPPVIYIEEFTGHLYLEQKVEIERYRDAWAGLERVALNEEATRSLILEIAKEFEA</sequence>
<dbReference type="Gene3D" id="1.10.260.40">
    <property type="entry name" value="lambda repressor-like DNA-binding domains"/>
    <property type="match status" value="1"/>
</dbReference>
<evidence type="ECO:0000313" key="3">
    <source>
        <dbReference type="Proteomes" id="UP000290439"/>
    </source>
</evidence>
<feature type="domain" description="HTH cro/C1-type" evidence="1">
    <location>
        <begin position="16"/>
        <end position="71"/>
    </location>
</feature>
<dbReference type="Pfam" id="PF13560">
    <property type="entry name" value="HTH_31"/>
    <property type="match status" value="1"/>
</dbReference>
<dbReference type="PROSITE" id="PS50943">
    <property type="entry name" value="HTH_CROC1"/>
    <property type="match status" value="1"/>
</dbReference>
<evidence type="ECO:0000313" key="2">
    <source>
        <dbReference type="EMBL" id="VFA97899.1"/>
    </source>
</evidence>
<dbReference type="SMART" id="SM00530">
    <property type="entry name" value="HTH_XRE"/>
    <property type="match status" value="1"/>
</dbReference>
<dbReference type="AlphaFoldDB" id="A0A4U8VZG8"/>
<dbReference type="InterPro" id="IPR001387">
    <property type="entry name" value="Cro/C1-type_HTH"/>
</dbReference>
<dbReference type="InterPro" id="IPR010982">
    <property type="entry name" value="Lambda_DNA-bd_dom_sf"/>
</dbReference>
<protein>
    <recommendedName>
        <fullName evidence="1">HTH cro/C1-type domain-containing protein</fullName>
    </recommendedName>
</protein>
<dbReference type="GO" id="GO:0003677">
    <property type="term" value="F:DNA binding"/>
    <property type="evidence" value="ECO:0007669"/>
    <property type="project" value="InterPro"/>
</dbReference>
<proteinExistence type="predicted"/>
<dbReference type="Pfam" id="PF19054">
    <property type="entry name" value="DUF5753"/>
    <property type="match status" value="1"/>
</dbReference>
<evidence type="ECO:0000259" key="1">
    <source>
        <dbReference type="PROSITE" id="PS50943"/>
    </source>
</evidence>
<name>A0A4U8VZG8_9NOCA</name>
<dbReference type="SUPFAM" id="SSF47413">
    <property type="entry name" value="lambda repressor-like DNA-binding domains"/>
    <property type="match status" value="1"/>
</dbReference>
<dbReference type="InterPro" id="IPR043917">
    <property type="entry name" value="DUF5753"/>
</dbReference>
<dbReference type="Proteomes" id="UP000290439">
    <property type="component" value="Chromosome"/>
</dbReference>
<gene>
    <name evidence="2" type="ORF">NCTC10797_01664</name>
</gene>
<dbReference type="RefSeq" id="WP_130916685.1">
    <property type="nucleotide sequence ID" value="NZ_JBPAJI010000001.1"/>
</dbReference>